<evidence type="ECO:0000256" key="1">
    <source>
        <dbReference type="ARBA" id="ARBA00008766"/>
    </source>
</evidence>
<dbReference type="Pfam" id="PF00557">
    <property type="entry name" value="Peptidase_M24"/>
    <property type="match status" value="1"/>
</dbReference>
<accession>A0A949NFP5</accession>
<keyword evidence="7" id="KW-1185">Reference proteome</keyword>
<dbReference type="Gene3D" id="3.40.350.10">
    <property type="entry name" value="Creatinase/prolidase N-terminal domain"/>
    <property type="match status" value="1"/>
</dbReference>
<dbReference type="PRINTS" id="PR00599">
    <property type="entry name" value="MAPEPTIDASE"/>
</dbReference>
<evidence type="ECO:0000256" key="2">
    <source>
        <dbReference type="ARBA" id="ARBA00022723"/>
    </source>
</evidence>
<dbReference type="Proteomes" id="UP000712157">
    <property type="component" value="Unassembled WGS sequence"/>
</dbReference>
<dbReference type="InterPro" id="IPR001714">
    <property type="entry name" value="Pept_M24_MAP"/>
</dbReference>
<dbReference type="InterPro" id="IPR000994">
    <property type="entry name" value="Pept_M24"/>
</dbReference>
<dbReference type="InterPro" id="IPR000587">
    <property type="entry name" value="Creatinase_N"/>
</dbReference>
<evidence type="ECO:0000313" key="6">
    <source>
        <dbReference type="EMBL" id="MBU9735423.1"/>
    </source>
</evidence>
<dbReference type="EMBL" id="JAHQCW010000003">
    <property type="protein sequence ID" value="MBU9735423.1"/>
    <property type="molecule type" value="Genomic_DNA"/>
</dbReference>
<dbReference type="RefSeq" id="WP_238720522.1">
    <property type="nucleotide sequence ID" value="NZ_JAHQCW010000003.1"/>
</dbReference>
<dbReference type="SUPFAM" id="SSF55920">
    <property type="entry name" value="Creatinase/aminopeptidase"/>
    <property type="match status" value="1"/>
</dbReference>
<comment type="similarity">
    <text evidence="1">Belongs to the peptidase M24B family.</text>
</comment>
<keyword evidence="3" id="KW-0378">Hydrolase</keyword>
<sequence length="357" mass="39576">MKQKRITDLRREKGLDAVLVTNPLNVRYISGCTADTGCLYLSDTSCVFLTDSRYTTQAQEECGGRFTVCEIKGRNGYTDALELYMKQDAVCNIGFEDEVMTWAEARRYQQKLPEKEWIPLQDALDQLRVIKSEEELERIARAESIGDAAFSHILEVLRPGMTELQVAAELEYFMKNAGATKLSFDTIAASGLHSAMPHAVPQDKELAEGDFLTMDFGCVYQGYCSDMTRTVVIGKASAKQKEIYQVVLTAQQAALDSIRAGRTGSEIDRIARNIIKDAGYGDYFGHGLGHSLGLFIHEEPRLSALDDTVLCENMVETVEPGIYLPGFGGVRIEDVVVVTKSGCRNLTRSPKELIEIG</sequence>
<dbReference type="PANTHER" id="PTHR46112">
    <property type="entry name" value="AMINOPEPTIDASE"/>
    <property type="match status" value="1"/>
</dbReference>
<keyword evidence="2" id="KW-0479">Metal-binding</keyword>
<organism evidence="6 7">
    <name type="scientific">Diplocloster agilis</name>
    <dbReference type="NCBI Taxonomy" id="2850323"/>
    <lineage>
        <taxon>Bacteria</taxon>
        <taxon>Bacillati</taxon>
        <taxon>Bacillota</taxon>
        <taxon>Clostridia</taxon>
        <taxon>Lachnospirales</taxon>
        <taxon>Lachnospiraceae</taxon>
        <taxon>Diplocloster</taxon>
    </lineage>
</organism>
<dbReference type="PANTHER" id="PTHR46112:SF3">
    <property type="entry name" value="AMINOPEPTIDASE YPDF"/>
    <property type="match status" value="1"/>
</dbReference>
<evidence type="ECO:0000256" key="3">
    <source>
        <dbReference type="ARBA" id="ARBA00022801"/>
    </source>
</evidence>
<dbReference type="CDD" id="cd01092">
    <property type="entry name" value="APP-like"/>
    <property type="match status" value="1"/>
</dbReference>
<feature type="domain" description="Creatinase N-terminal" evidence="5">
    <location>
        <begin position="4"/>
        <end position="130"/>
    </location>
</feature>
<dbReference type="PROSITE" id="PS00491">
    <property type="entry name" value="PROLINE_PEPTIDASE"/>
    <property type="match status" value="1"/>
</dbReference>
<dbReference type="FunFam" id="3.90.230.10:FF:000014">
    <property type="entry name" value="Aminopeptidase P family protein"/>
    <property type="match status" value="1"/>
</dbReference>
<dbReference type="Pfam" id="PF01321">
    <property type="entry name" value="Creatinase_N"/>
    <property type="match status" value="1"/>
</dbReference>
<dbReference type="InterPro" id="IPR050659">
    <property type="entry name" value="Peptidase_M24B"/>
</dbReference>
<proteinExistence type="inferred from homology"/>
<dbReference type="GO" id="GO:0046872">
    <property type="term" value="F:metal ion binding"/>
    <property type="evidence" value="ECO:0007669"/>
    <property type="project" value="UniProtKB-KW"/>
</dbReference>
<reference evidence="6" key="1">
    <citation type="submission" date="2021-06" db="EMBL/GenBank/DDBJ databases">
        <title>Description of novel taxa of the family Lachnospiraceae.</title>
        <authorList>
            <person name="Chaplin A.V."/>
            <person name="Sokolova S.R."/>
            <person name="Pikina A.P."/>
            <person name="Korzhanova M."/>
            <person name="Belova V."/>
            <person name="Korostin D."/>
            <person name="Efimov B.A."/>
        </authorList>
    </citation>
    <scope>NUCLEOTIDE SEQUENCE</scope>
    <source>
        <strain evidence="6">ASD5720</strain>
    </source>
</reference>
<feature type="domain" description="Peptidase M24" evidence="4">
    <location>
        <begin position="137"/>
        <end position="340"/>
    </location>
</feature>
<comment type="caution">
    <text evidence="6">The sequence shown here is derived from an EMBL/GenBank/DDBJ whole genome shotgun (WGS) entry which is preliminary data.</text>
</comment>
<dbReference type="Gene3D" id="3.90.230.10">
    <property type="entry name" value="Creatinase/methionine aminopeptidase superfamily"/>
    <property type="match status" value="1"/>
</dbReference>
<dbReference type="AlphaFoldDB" id="A0A949NFP5"/>
<name>A0A949NFP5_9FIRM</name>
<dbReference type="InterPro" id="IPR029149">
    <property type="entry name" value="Creatin/AminoP/Spt16_N"/>
</dbReference>
<dbReference type="GO" id="GO:0008235">
    <property type="term" value="F:metalloexopeptidase activity"/>
    <property type="evidence" value="ECO:0007669"/>
    <property type="project" value="UniProtKB-ARBA"/>
</dbReference>
<evidence type="ECO:0000259" key="5">
    <source>
        <dbReference type="Pfam" id="PF01321"/>
    </source>
</evidence>
<dbReference type="InterPro" id="IPR001131">
    <property type="entry name" value="Peptidase_M24B_aminopep-P_CS"/>
</dbReference>
<evidence type="ECO:0000313" key="7">
    <source>
        <dbReference type="Proteomes" id="UP000712157"/>
    </source>
</evidence>
<dbReference type="SUPFAM" id="SSF53092">
    <property type="entry name" value="Creatinase/prolidase N-terminal domain"/>
    <property type="match status" value="1"/>
</dbReference>
<protein>
    <submittedName>
        <fullName evidence="6">Xaa-Pro peptidase family protein</fullName>
    </submittedName>
</protein>
<gene>
    <name evidence="6" type="ORF">KTH89_02675</name>
</gene>
<evidence type="ECO:0000259" key="4">
    <source>
        <dbReference type="Pfam" id="PF00557"/>
    </source>
</evidence>
<dbReference type="GO" id="GO:0004177">
    <property type="term" value="F:aminopeptidase activity"/>
    <property type="evidence" value="ECO:0007669"/>
    <property type="project" value="UniProtKB-ARBA"/>
</dbReference>
<dbReference type="InterPro" id="IPR036005">
    <property type="entry name" value="Creatinase/aminopeptidase-like"/>
</dbReference>